<sequence>MSTDLRTDTTTAAAAPPRPPGTTAGPPPQPVDGPGPTVAGHAEDLNRTDDGSAEIAVPAEAEALRRAIGPLAGGGDLSVTLTLVLDHRTERPRVLDAPVDAALAAELLAECVATARSAVAAELVPAVPGFTPGRAQWVFVEVDEQLAELDHAVRRPSHEQYDRSTDFGRRNLLVVRVKAADGTQIARLYQGFSPEKALGRRTGIVAFWGGERFEGLTEAPLVIDRAFRVLVTGGTALMPASSAYESLFGPPPGLREQAAQTFASTFGTLSITGAQELREACTTDPTMMRKMLSIERKLAEPAFRSALTMPNLLTFLGRNPKIAVKVDRTGPAPSLVFETDAQHRWALLKLLDDDFLHSELTSRTYEANSKSEL</sequence>
<keyword evidence="3" id="KW-1185">Reference proteome</keyword>
<comment type="caution">
    <text evidence="2">The sequence shown here is derived from an EMBL/GenBank/DDBJ whole genome shotgun (WGS) entry which is preliminary data.</text>
</comment>
<dbReference type="AlphaFoldDB" id="A0A938YK52"/>
<dbReference type="EMBL" id="JAERWL010000008">
    <property type="protein sequence ID" value="MBM9476649.1"/>
    <property type="molecule type" value="Genomic_DNA"/>
</dbReference>
<feature type="region of interest" description="Disordered" evidence="1">
    <location>
        <begin position="1"/>
        <end position="48"/>
    </location>
</feature>
<feature type="compositionally biased region" description="Pro residues" evidence="1">
    <location>
        <begin position="16"/>
        <end position="33"/>
    </location>
</feature>
<evidence type="ECO:0000313" key="3">
    <source>
        <dbReference type="Proteomes" id="UP000663801"/>
    </source>
</evidence>
<reference evidence="2" key="1">
    <citation type="submission" date="2021-01" db="EMBL/GenBank/DDBJ databases">
        <title>KCTC 19127 draft genome.</title>
        <authorList>
            <person name="An D."/>
        </authorList>
    </citation>
    <scope>NUCLEOTIDE SEQUENCE</scope>
    <source>
        <strain evidence="2">KCTC 19127</strain>
    </source>
</reference>
<dbReference type="Proteomes" id="UP000663801">
    <property type="component" value="Unassembled WGS sequence"/>
</dbReference>
<evidence type="ECO:0000256" key="1">
    <source>
        <dbReference type="SAM" id="MobiDB-lite"/>
    </source>
</evidence>
<name>A0A938YK52_9ACTN</name>
<accession>A0A938YK52</accession>
<feature type="compositionally biased region" description="Low complexity" evidence="1">
    <location>
        <begin position="1"/>
        <end position="15"/>
    </location>
</feature>
<proteinExistence type="predicted"/>
<dbReference type="InterPro" id="IPR032359">
    <property type="entry name" value="KwaB-like"/>
</dbReference>
<evidence type="ECO:0000313" key="2">
    <source>
        <dbReference type="EMBL" id="MBM9476649.1"/>
    </source>
</evidence>
<gene>
    <name evidence="2" type="ORF">JL107_09360</name>
</gene>
<organism evidence="2 3">
    <name type="scientific">Nakamurella flavida</name>
    <dbReference type="NCBI Taxonomy" id="363630"/>
    <lineage>
        <taxon>Bacteria</taxon>
        <taxon>Bacillati</taxon>
        <taxon>Actinomycetota</taxon>
        <taxon>Actinomycetes</taxon>
        <taxon>Nakamurellales</taxon>
        <taxon>Nakamurellaceae</taxon>
        <taxon>Nakamurella</taxon>
    </lineage>
</organism>
<protein>
    <submittedName>
        <fullName evidence="2">DUF4868 domain-containing protein</fullName>
    </submittedName>
</protein>
<dbReference type="RefSeq" id="WP_205256764.1">
    <property type="nucleotide sequence ID" value="NZ_BAAAPV010000004.1"/>
</dbReference>
<dbReference type="Pfam" id="PF16162">
    <property type="entry name" value="KwaB"/>
    <property type="match status" value="1"/>
</dbReference>